<dbReference type="AlphaFoldDB" id="A0A921MD16"/>
<evidence type="ECO:0000256" key="9">
    <source>
        <dbReference type="PIRSR" id="PIRSR603437-50"/>
    </source>
</evidence>
<dbReference type="CDD" id="cd00613">
    <property type="entry name" value="GDC-P"/>
    <property type="match status" value="1"/>
</dbReference>
<evidence type="ECO:0000256" key="8">
    <source>
        <dbReference type="ARBA" id="ARBA00049026"/>
    </source>
</evidence>
<dbReference type="Proteomes" id="UP000784435">
    <property type="component" value="Unassembled WGS sequence"/>
</dbReference>
<feature type="domain" description="Glycine dehydrogenase C-terminal" evidence="11">
    <location>
        <begin position="807"/>
        <end position="927"/>
    </location>
</feature>
<dbReference type="EC" id="1.4.4.2" evidence="5"/>
<dbReference type="FunFam" id="3.40.640.10:FF:000007">
    <property type="entry name" value="glycine dehydrogenase (Decarboxylating), mitochondrial"/>
    <property type="match status" value="1"/>
</dbReference>
<sequence length="986" mass="104489">MTAGAEIRTPDAAAALAHVTATSGDGARPFADRHIGPRAQQTQEMLAELGFESLEALAAAAVPANIAQGSPLAFPALGEKETQDRLRELASKNTMRVQMIGQGYHDTITPAAIRRNVVENPAWYTAYTPYQPEISQGRLEALLNFQTAVQDLTGLDIANASLLDEATAVAEAVLLMRRASKKGTTVVLDSELHPQSIAIVRVRARAMDFSVRVEDLSQGLVGEDVFGIVVAQPGTTGAIRTFDDAIAGAKERGALVTFAADLLALTLLKDPGSQGADIAVGSAQRFGVPLFFGGPHAAFMAVKSGLQRQLPGRLVGVSHDVDGKPGYRLALQTREQHIRRQKATSNICTAQALLAVVASFYAVYHGPVGLTRIASRIHRLATGFAEAAVTAAGTSLAAGEDAQFFDTVALTVPDADAAVAATEAAGVNIRRIDGTTVAVSFGEPHTVADANAVLTALGATRTLDADEFEAAGQGSFGDAAIAAPAWGEDLHRTTEFLTHPIFRSIGSETQLMRYMRTLADRDLALDRTMIPLGSCTMKLNSAVEMEAITWPEFASIHPFVPAEQSAGWRELIQDLEDLLVDVTGYDRVSLQPNAGSQGEFAGLLAIRRYHLANGDEDRRICIIPQSAHGTNASSAVLAGLDVAVVKTAEDGSIDLEDLDAKIEKHADQLAAIMITYPSTHGVFEEDVRAVCQKVHDAGGQVYVDGANLNALMGLAQPGEFGGDVSHLNLHKTFCIPHGGGGPGVGPVAVREHLAPYLPGDATDPRLVAGDADGLGSPISASMFGSAGVLPISWAFLRLMGGAGVTEASQMALLTANYVSKKLSDAFPTLYSGDTGLVAHECILDLRALTAKTGVTAEDVAKRLIDYGFHAPTLAFPVAGTLMVEPTESEDKGEIDRFIEAMVAIRAEIDAIGTEYDYESSPLKNSPHTATCVMDDWDQPYSRETAVFPVQGLRLTKYFPPVRRIDGAYGDRNLVCSCPPPEAFENV</sequence>
<feature type="modified residue" description="N6-(pyridoxal phosphate)lysine" evidence="9">
    <location>
        <position position="731"/>
    </location>
</feature>
<organism evidence="12 13">
    <name type="scientific">Brevibacterium senegalense</name>
    <dbReference type="NCBI Taxonomy" id="1033736"/>
    <lineage>
        <taxon>Bacteria</taxon>
        <taxon>Bacillati</taxon>
        <taxon>Actinomycetota</taxon>
        <taxon>Actinomycetes</taxon>
        <taxon>Micrococcales</taxon>
        <taxon>Brevibacteriaceae</taxon>
        <taxon>Brevibacterium</taxon>
    </lineage>
</organism>
<evidence type="ECO:0000256" key="1">
    <source>
        <dbReference type="ARBA" id="ARBA00001933"/>
    </source>
</evidence>
<keyword evidence="6 9" id="KW-0663">Pyridoxal phosphate</keyword>
<comment type="caution">
    <text evidence="12">The sequence shown here is derived from an EMBL/GenBank/DDBJ whole genome shotgun (WGS) entry which is preliminary data.</text>
</comment>
<dbReference type="SUPFAM" id="SSF53383">
    <property type="entry name" value="PLP-dependent transferases"/>
    <property type="match status" value="2"/>
</dbReference>
<feature type="domain" description="Glycine cleavage system P-protein N-terminal" evidence="10">
    <location>
        <begin position="32"/>
        <end position="456"/>
    </location>
</feature>
<keyword evidence="7 12" id="KW-0560">Oxidoreductase</keyword>
<dbReference type="NCBIfam" id="NF003346">
    <property type="entry name" value="PRK04366.1"/>
    <property type="match status" value="1"/>
</dbReference>
<dbReference type="InterPro" id="IPR020581">
    <property type="entry name" value="GDC_P"/>
</dbReference>
<dbReference type="InterPro" id="IPR049316">
    <property type="entry name" value="GDC-P_C"/>
</dbReference>
<comment type="similarity">
    <text evidence="3">Belongs to the GcvP family.</text>
</comment>
<dbReference type="InterPro" id="IPR049315">
    <property type="entry name" value="GDC-P_N"/>
</dbReference>
<comment type="subunit">
    <text evidence="4">The glycine cleavage system is composed of four proteins: P, T, L and H.</text>
</comment>
<dbReference type="InterPro" id="IPR015421">
    <property type="entry name" value="PyrdxlP-dep_Trfase_major"/>
</dbReference>
<dbReference type="EMBL" id="DYUK01000135">
    <property type="protein sequence ID" value="HJG79999.1"/>
    <property type="molecule type" value="Genomic_DNA"/>
</dbReference>
<dbReference type="GO" id="GO:0005960">
    <property type="term" value="C:glycine cleavage complex"/>
    <property type="evidence" value="ECO:0007669"/>
    <property type="project" value="TreeGrafter"/>
</dbReference>
<dbReference type="PANTHER" id="PTHR11773:SF1">
    <property type="entry name" value="GLYCINE DEHYDROGENASE (DECARBOXYLATING), MITOCHONDRIAL"/>
    <property type="match status" value="1"/>
</dbReference>
<evidence type="ECO:0000256" key="7">
    <source>
        <dbReference type="ARBA" id="ARBA00023002"/>
    </source>
</evidence>
<gene>
    <name evidence="12" type="primary">gcvP</name>
    <name evidence="12" type="ORF">K8V08_06275</name>
</gene>
<evidence type="ECO:0000256" key="6">
    <source>
        <dbReference type="ARBA" id="ARBA00022898"/>
    </source>
</evidence>
<evidence type="ECO:0000259" key="11">
    <source>
        <dbReference type="Pfam" id="PF21478"/>
    </source>
</evidence>
<dbReference type="PANTHER" id="PTHR11773">
    <property type="entry name" value="GLYCINE DEHYDROGENASE, DECARBOXYLATING"/>
    <property type="match status" value="1"/>
</dbReference>
<dbReference type="GO" id="GO:0030170">
    <property type="term" value="F:pyridoxal phosphate binding"/>
    <property type="evidence" value="ECO:0007669"/>
    <property type="project" value="TreeGrafter"/>
</dbReference>
<comment type="cofactor">
    <cofactor evidence="1 9">
        <name>pyridoxal 5'-phosphate</name>
        <dbReference type="ChEBI" id="CHEBI:597326"/>
    </cofactor>
</comment>
<dbReference type="NCBIfam" id="TIGR00461">
    <property type="entry name" value="gcvP"/>
    <property type="match status" value="1"/>
</dbReference>
<dbReference type="Pfam" id="PF02347">
    <property type="entry name" value="GDC-P"/>
    <property type="match status" value="2"/>
</dbReference>
<evidence type="ECO:0000259" key="10">
    <source>
        <dbReference type="Pfam" id="PF02347"/>
    </source>
</evidence>
<dbReference type="InterPro" id="IPR003437">
    <property type="entry name" value="GcvP"/>
</dbReference>
<dbReference type="Gene3D" id="3.90.1150.10">
    <property type="entry name" value="Aspartate Aminotransferase, domain 1"/>
    <property type="match status" value="2"/>
</dbReference>
<evidence type="ECO:0000256" key="3">
    <source>
        <dbReference type="ARBA" id="ARBA00010756"/>
    </source>
</evidence>
<dbReference type="InterPro" id="IPR015424">
    <property type="entry name" value="PyrdxlP-dep_Trfase"/>
</dbReference>
<dbReference type="GO" id="GO:0019464">
    <property type="term" value="P:glycine decarboxylation via glycine cleavage system"/>
    <property type="evidence" value="ECO:0007669"/>
    <property type="project" value="TreeGrafter"/>
</dbReference>
<protein>
    <recommendedName>
        <fullName evidence="5">glycine dehydrogenase (aminomethyl-transferring)</fullName>
        <ecNumber evidence="5">1.4.4.2</ecNumber>
    </recommendedName>
</protein>
<name>A0A921MD16_9MICO</name>
<dbReference type="Gene3D" id="3.40.640.10">
    <property type="entry name" value="Type I PLP-dependent aspartate aminotransferase-like (Major domain)"/>
    <property type="match status" value="2"/>
</dbReference>
<dbReference type="GO" id="GO:0016594">
    <property type="term" value="F:glycine binding"/>
    <property type="evidence" value="ECO:0007669"/>
    <property type="project" value="TreeGrafter"/>
</dbReference>
<comment type="function">
    <text evidence="2">The glycine cleavage system catalyzes the degradation of glycine. The P protein binds the alpha-amino group of glycine through its pyridoxal phosphate cofactor; CO(2) is released and the remaining methylamine moiety is then transferred to the lipoamide cofactor of the H protein.</text>
</comment>
<proteinExistence type="inferred from homology"/>
<evidence type="ECO:0000313" key="12">
    <source>
        <dbReference type="EMBL" id="HJG79999.1"/>
    </source>
</evidence>
<dbReference type="Pfam" id="PF21478">
    <property type="entry name" value="GcvP2_C"/>
    <property type="match status" value="1"/>
</dbReference>
<dbReference type="GO" id="GO:0005829">
    <property type="term" value="C:cytosol"/>
    <property type="evidence" value="ECO:0007669"/>
    <property type="project" value="TreeGrafter"/>
</dbReference>
<dbReference type="GO" id="GO:0004375">
    <property type="term" value="F:glycine dehydrogenase (decarboxylating) activity"/>
    <property type="evidence" value="ECO:0007669"/>
    <property type="project" value="UniProtKB-EC"/>
</dbReference>
<evidence type="ECO:0000313" key="13">
    <source>
        <dbReference type="Proteomes" id="UP000784435"/>
    </source>
</evidence>
<reference evidence="12" key="2">
    <citation type="submission" date="2021-09" db="EMBL/GenBank/DDBJ databases">
        <authorList>
            <person name="Gilroy R."/>
        </authorList>
    </citation>
    <scope>NUCLEOTIDE SEQUENCE</scope>
    <source>
        <strain evidence="12">ChiGjej5B5-7349</strain>
    </source>
</reference>
<comment type="catalytic activity">
    <reaction evidence="8">
        <text>N(6)-[(R)-lipoyl]-L-lysyl-[glycine-cleavage complex H protein] + glycine + H(+) = N(6)-[(R)-S(8)-aminomethyldihydrolipoyl]-L-lysyl-[glycine-cleavage complex H protein] + CO2</text>
        <dbReference type="Rhea" id="RHEA:24304"/>
        <dbReference type="Rhea" id="RHEA-COMP:10494"/>
        <dbReference type="Rhea" id="RHEA-COMP:10495"/>
        <dbReference type="ChEBI" id="CHEBI:15378"/>
        <dbReference type="ChEBI" id="CHEBI:16526"/>
        <dbReference type="ChEBI" id="CHEBI:57305"/>
        <dbReference type="ChEBI" id="CHEBI:83099"/>
        <dbReference type="ChEBI" id="CHEBI:83143"/>
        <dbReference type="EC" id="1.4.4.2"/>
    </reaction>
</comment>
<evidence type="ECO:0000256" key="5">
    <source>
        <dbReference type="ARBA" id="ARBA00012134"/>
    </source>
</evidence>
<evidence type="ECO:0000256" key="4">
    <source>
        <dbReference type="ARBA" id="ARBA00011690"/>
    </source>
</evidence>
<evidence type="ECO:0000256" key="2">
    <source>
        <dbReference type="ARBA" id="ARBA00003788"/>
    </source>
</evidence>
<feature type="domain" description="Glycine cleavage system P-protein N-terminal" evidence="10">
    <location>
        <begin position="506"/>
        <end position="759"/>
    </location>
</feature>
<dbReference type="InterPro" id="IPR015422">
    <property type="entry name" value="PyrdxlP-dep_Trfase_small"/>
</dbReference>
<reference evidence="12" key="1">
    <citation type="journal article" date="2021" name="PeerJ">
        <title>Extensive microbial diversity within the chicken gut microbiome revealed by metagenomics and culture.</title>
        <authorList>
            <person name="Gilroy R."/>
            <person name="Ravi A."/>
            <person name="Getino M."/>
            <person name="Pursley I."/>
            <person name="Horton D.L."/>
            <person name="Alikhan N.F."/>
            <person name="Baker D."/>
            <person name="Gharbi K."/>
            <person name="Hall N."/>
            <person name="Watson M."/>
            <person name="Adriaenssens E.M."/>
            <person name="Foster-Nyarko E."/>
            <person name="Jarju S."/>
            <person name="Secka A."/>
            <person name="Antonio M."/>
            <person name="Oren A."/>
            <person name="Chaudhuri R.R."/>
            <person name="La Ragione R."/>
            <person name="Hildebrand F."/>
            <person name="Pallen M.J."/>
        </authorList>
    </citation>
    <scope>NUCLEOTIDE SEQUENCE</scope>
    <source>
        <strain evidence="12">ChiGjej5B5-7349</strain>
    </source>
</reference>
<accession>A0A921MD16</accession>